<dbReference type="InterPro" id="IPR018201">
    <property type="entry name" value="Ketoacyl_synth_AS"/>
</dbReference>
<feature type="domain" description="Ketosynthase family 3 (KS3)" evidence="4">
    <location>
        <begin position="1"/>
        <end position="420"/>
    </location>
</feature>
<dbReference type="GO" id="GO:0004315">
    <property type="term" value="F:3-oxoacyl-[acyl-carrier-protein] synthase activity"/>
    <property type="evidence" value="ECO:0007669"/>
    <property type="project" value="InterPro"/>
</dbReference>
<dbReference type="PROSITE" id="PS00606">
    <property type="entry name" value="KS3_1"/>
    <property type="match status" value="1"/>
</dbReference>
<dbReference type="InterPro" id="IPR032821">
    <property type="entry name" value="PKS_assoc"/>
</dbReference>
<dbReference type="AlphaFoldDB" id="A0A1L7WD16"/>
<dbReference type="GO" id="GO:0016491">
    <property type="term" value="F:oxidoreductase activity"/>
    <property type="evidence" value="ECO:0007669"/>
    <property type="project" value="UniProtKB-KW"/>
</dbReference>
<dbReference type="Pfam" id="PF02801">
    <property type="entry name" value="Ketoacyl-synt_C"/>
    <property type="match status" value="1"/>
</dbReference>
<dbReference type="InterPro" id="IPR020841">
    <property type="entry name" value="PKS_Beta-ketoAc_synthase_dom"/>
</dbReference>
<name>A0A1L7WD16_9HELO</name>
<gene>
    <name evidence="5" type="ORF">PAC_00453</name>
</gene>
<keyword evidence="6" id="KW-1185">Reference proteome</keyword>
<keyword evidence="1 3" id="KW-0808">Transferase</keyword>
<evidence type="ECO:0000256" key="1">
    <source>
        <dbReference type="ARBA" id="ARBA00022679"/>
    </source>
</evidence>
<sequence length="421" mass="45014">MSLPEGNDAVEPIAIVFWEMLSKGRSAHKKIPTERFDIEGYYHPDAARAGAINIKGGYFLSEDPVLFDAPFFSMTALEATGTDPQQRLMLEVAYEALENASIPVHDIAGTKTSVYVGCFTNDFESVGGRDPFGGPFYAATGYGSSMLSNRISWFFDLRGPSLTVDTACSSSLYAVHLACQSLRLGKSKLSIIGGTNLIYDPSYMRDMCGMTFLSPDGICHSFDHKANGYARGDGIGGIILKTLKQALADGDTIRAIIRNSGLGQDGRTPGITMPSPQAHADLIQSTYAAAGLSLDQTSYFEAHGTGTSIGDRYELSALGATFGKTRSEDTPIYVGSVKTNIGHLEGCAGLAGLIKATLVVERGQIPPLAGFEKANPRLRLKEWKIALPETLTAWPTSGIRRASVNSFGYGGANSHVLVSIN</sequence>
<comment type="similarity">
    <text evidence="3">Belongs to the thiolase-like superfamily. Beta-ketoacyl-ACP synthases family.</text>
</comment>
<dbReference type="GO" id="GO:0004312">
    <property type="term" value="F:fatty acid synthase activity"/>
    <property type="evidence" value="ECO:0007669"/>
    <property type="project" value="TreeGrafter"/>
</dbReference>
<reference evidence="5 6" key="1">
    <citation type="submission" date="2016-03" db="EMBL/GenBank/DDBJ databases">
        <authorList>
            <person name="Ploux O."/>
        </authorList>
    </citation>
    <scope>NUCLEOTIDE SEQUENCE [LARGE SCALE GENOMIC DNA]</scope>
    <source>
        <strain evidence="5 6">UAMH 11012</strain>
    </source>
</reference>
<dbReference type="GO" id="GO:0044550">
    <property type="term" value="P:secondary metabolite biosynthetic process"/>
    <property type="evidence" value="ECO:0007669"/>
    <property type="project" value="TreeGrafter"/>
</dbReference>
<dbReference type="PROSITE" id="PS52004">
    <property type="entry name" value="KS3_2"/>
    <property type="match status" value="1"/>
</dbReference>
<evidence type="ECO:0000256" key="2">
    <source>
        <dbReference type="ARBA" id="ARBA00023002"/>
    </source>
</evidence>
<dbReference type="InterPro" id="IPR014031">
    <property type="entry name" value="Ketoacyl_synth_C"/>
</dbReference>
<keyword evidence="2" id="KW-0560">Oxidoreductase</keyword>
<dbReference type="Pfam" id="PF16197">
    <property type="entry name" value="KAsynt_C_assoc"/>
    <property type="match status" value="1"/>
</dbReference>
<dbReference type="SUPFAM" id="SSF53901">
    <property type="entry name" value="Thiolase-like"/>
    <property type="match status" value="1"/>
</dbReference>
<dbReference type="STRING" id="576137.A0A1L7WD16"/>
<proteinExistence type="inferred from homology"/>
<evidence type="ECO:0000313" key="6">
    <source>
        <dbReference type="Proteomes" id="UP000184330"/>
    </source>
</evidence>
<evidence type="ECO:0000256" key="3">
    <source>
        <dbReference type="RuleBase" id="RU003694"/>
    </source>
</evidence>
<dbReference type="Gene3D" id="3.40.47.10">
    <property type="match status" value="1"/>
</dbReference>
<dbReference type="OrthoDB" id="329835at2759"/>
<dbReference type="GO" id="GO:0006633">
    <property type="term" value="P:fatty acid biosynthetic process"/>
    <property type="evidence" value="ECO:0007669"/>
    <property type="project" value="InterPro"/>
</dbReference>
<evidence type="ECO:0000259" key="4">
    <source>
        <dbReference type="PROSITE" id="PS52004"/>
    </source>
</evidence>
<dbReference type="InterPro" id="IPR014030">
    <property type="entry name" value="Ketoacyl_synth_N"/>
</dbReference>
<dbReference type="PANTHER" id="PTHR43775:SF29">
    <property type="entry name" value="ASPERFURANONE POLYKETIDE SYNTHASE AFOG-RELATED"/>
    <property type="match status" value="1"/>
</dbReference>
<accession>A0A1L7WD16</accession>
<dbReference type="SMART" id="SM00825">
    <property type="entry name" value="PKS_KS"/>
    <property type="match status" value="1"/>
</dbReference>
<dbReference type="EMBL" id="FJOG01000001">
    <property type="protein sequence ID" value="CZR50579.1"/>
    <property type="molecule type" value="Genomic_DNA"/>
</dbReference>
<dbReference type="Proteomes" id="UP000184330">
    <property type="component" value="Unassembled WGS sequence"/>
</dbReference>
<dbReference type="PANTHER" id="PTHR43775">
    <property type="entry name" value="FATTY ACID SYNTHASE"/>
    <property type="match status" value="1"/>
</dbReference>
<protein>
    <recommendedName>
        <fullName evidence="4">Ketosynthase family 3 (KS3) domain-containing protein</fullName>
    </recommendedName>
</protein>
<dbReference type="CDD" id="cd00833">
    <property type="entry name" value="PKS"/>
    <property type="match status" value="1"/>
</dbReference>
<organism evidence="5 6">
    <name type="scientific">Phialocephala subalpina</name>
    <dbReference type="NCBI Taxonomy" id="576137"/>
    <lineage>
        <taxon>Eukaryota</taxon>
        <taxon>Fungi</taxon>
        <taxon>Dikarya</taxon>
        <taxon>Ascomycota</taxon>
        <taxon>Pezizomycotina</taxon>
        <taxon>Leotiomycetes</taxon>
        <taxon>Helotiales</taxon>
        <taxon>Mollisiaceae</taxon>
        <taxon>Phialocephala</taxon>
        <taxon>Phialocephala fortinii species complex</taxon>
    </lineage>
</organism>
<dbReference type="Pfam" id="PF00109">
    <property type="entry name" value="ketoacyl-synt"/>
    <property type="match status" value="1"/>
</dbReference>
<dbReference type="InterPro" id="IPR016039">
    <property type="entry name" value="Thiolase-like"/>
</dbReference>
<evidence type="ECO:0000313" key="5">
    <source>
        <dbReference type="EMBL" id="CZR50579.1"/>
    </source>
</evidence>
<dbReference type="InterPro" id="IPR050091">
    <property type="entry name" value="PKS_NRPS_Biosynth_Enz"/>
</dbReference>